<evidence type="ECO:0008006" key="11">
    <source>
        <dbReference type="Google" id="ProtNLM"/>
    </source>
</evidence>
<gene>
    <name evidence="9" type="ORF">COW72_01050</name>
</gene>
<dbReference type="Gene3D" id="1.20.58.340">
    <property type="entry name" value="Magnesium transport protein CorA, transmembrane region"/>
    <property type="match status" value="2"/>
</dbReference>
<name>A0A2H0FKL8_9BACT</name>
<comment type="caution">
    <text evidence="9">The sequence shown here is derived from an EMBL/GenBank/DDBJ whole genome shotgun (WGS) entry which is preliminary data.</text>
</comment>
<evidence type="ECO:0000256" key="5">
    <source>
        <dbReference type="ARBA" id="ARBA00022692"/>
    </source>
</evidence>
<dbReference type="GO" id="GO:0015087">
    <property type="term" value="F:cobalt ion transmembrane transporter activity"/>
    <property type="evidence" value="ECO:0007669"/>
    <property type="project" value="TreeGrafter"/>
</dbReference>
<dbReference type="SUPFAM" id="SSF143865">
    <property type="entry name" value="CorA soluble domain-like"/>
    <property type="match status" value="1"/>
</dbReference>
<dbReference type="SUPFAM" id="SSF144083">
    <property type="entry name" value="Magnesium transport protein CorA, transmembrane region"/>
    <property type="match status" value="1"/>
</dbReference>
<keyword evidence="6 8" id="KW-1133">Transmembrane helix</keyword>
<dbReference type="CDD" id="cd12822">
    <property type="entry name" value="TmCorA-like"/>
    <property type="match status" value="1"/>
</dbReference>
<reference evidence="9 10" key="1">
    <citation type="submission" date="2017-09" db="EMBL/GenBank/DDBJ databases">
        <title>Depth-based differentiation of microbial function through sediment-hosted aquifers and enrichment of novel symbionts in the deep terrestrial subsurface.</title>
        <authorList>
            <person name="Probst A.J."/>
            <person name="Ladd B."/>
            <person name="Jarett J.K."/>
            <person name="Geller-Mcgrath D.E."/>
            <person name="Sieber C.M."/>
            <person name="Emerson J.B."/>
            <person name="Anantharaman K."/>
            <person name="Thomas B.C."/>
            <person name="Malmstrom R."/>
            <person name="Stieglmeier M."/>
            <person name="Klingl A."/>
            <person name="Woyke T."/>
            <person name="Ryan C.M."/>
            <person name="Banfield J.F."/>
        </authorList>
    </citation>
    <scope>NUCLEOTIDE SEQUENCE [LARGE SCALE GENOMIC DNA]</scope>
    <source>
        <strain evidence="9">CG18_big_fil_WC_8_21_14_2_50_37_10</strain>
    </source>
</reference>
<evidence type="ECO:0000313" key="10">
    <source>
        <dbReference type="Proteomes" id="UP000230778"/>
    </source>
</evidence>
<comment type="subcellular location">
    <subcellularLocation>
        <location evidence="1">Cell membrane</location>
        <topology evidence="1">Multi-pass membrane protein</topology>
    </subcellularLocation>
</comment>
<feature type="transmembrane region" description="Helical" evidence="8">
    <location>
        <begin position="277"/>
        <end position="297"/>
    </location>
</feature>
<comment type="similarity">
    <text evidence="2">Belongs to the CorA metal ion transporter (MIT) (TC 1.A.35) family.</text>
</comment>
<keyword evidence="5 8" id="KW-0812">Transmembrane</keyword>
<accession>A0A2H0FKL8</accession>
<evidence type="ECO:0000313" key="9">
    <source>
        <dbReference type="EMBL" id="PIQ07224.1"/>
    </source>
</evidence>
<dbReference type="Gene3D" id="3.30.460.20">
    <property type="entry name" value="CorA soluble domain-like"/>
    <property type="match status" value="1"/>
</dbReference>
<dbReference type="AlphaFoldDB" id="A0A2H0FKL8"/>
<keyword evidence="3" id="KW-0813">Transport</keyword>
<organism evidence="9 10">
    <name type="scientific">Candidatus Nealsonbacteria bacterium CG18_big_fil_WC_8_21_14_2_50_37_10</name>
    <dbReference type="NCBI Taxonomy" id="1974717"/>
    <lineage>
        <taxon>Bacteria</taxon>
        <taxon>Candidatus Nealsoniibacteriota</taxon>
    </lineage>
</organism>
<evidence type="ECO:0000256" key="4">
    <source>
        <dbReference type="ARBA" id="ARBA00022475"/>
    </source>
</evidence>
<dbReference type="Proteomes" id="UP000230778">
    <property type="component" value="Unassembled WGS sequence"/>
</dbReference>
<dbReference type="GO" id="GO:0015095">
    <property type="term" value="F:magnesium ion transmembrane transporter activity"/>
    <property type="evidence" value="ECO:0007669"/>
    <property type="project" value="TreeGrafter"/>
</dbReference>
<dbReference type="InterPro" id="IPR045861">
    <property type="entry name" value="CorA_cytoplasmic_dom"/>
</dbReference>
<sequence>MRNVIEYKNLIWIDIIEPNEEDIEYIKNKFRLHPLTFKTIIPSIHYPDIDVFRNYIFIILHHPHLKENGEIQIQEFDIILGKNYLITNHYEKITPLNDIFDECSKSDIKKKEYMEKSIGFLFFIILNRFLKENLSKIDRIEYEIDLVEKEIFLEKEKKMVKEISHLKMKIIDFWRIIEPQRVVFNSLINIGVNFFGQEFRHYFSTLFRIHRKIENTLRTSKEAIESLEETNHILVTLKMNEIIRILTIVSVILLPLTLLASIWGMNTNFLPFNESVFDFWLIVGLMLIISSGMLLYFRMKKWL</sequence>
<dbReference type="InterPro" id="IPR002523">
    <property type="entry name" value="MgTranspt_CorA/ZnTranspt_ZntB"/>
</dbReference>
<dbReference type="PANTHER" id="PTHR46494:SF1">
    <property type="entry name" value="CORA FAMILY METAL ION TRANSPORTER (EUROFUNG)"/>
    <property type="match status" value="1"/>
</dbReference>
<proteinExistence type="inferred from homology"/>
<dbReference type="InterPro" id="IPR045863">
    <property type="entry name" value="CorA_TM1_TM2"/>
</dbReference>
<dbReference type="GO" id="GO:0005886">
    <property type="term" value="C:plasma membrane"/>
    <property type="evidence" value="ECO:0007669"/>
    <property type="project" value="UniProtKB-SubCell"/>
</dbReference>
<evidence type="ECO:0000256" key="8">
    <source>
        <dbReference type="SAM" id="Phobius"/>
    </source>
</evidence>
<evidence type="ECO:0000256" key="2">
    <source>
        <dbReference type="ARBA" id="ARBA00009765"/>
    </source>
</evidence>
<evidence type="ECO:0000256" key="3">
    <source>
        <dbReference type="ARBA" id="ARBA00022448"/>
    </source>
</evidence>
<dbReference type="Pfam" id="PF01544">
    <property type="entry name" value="CorA"/>
    <property type="match status" value="1"/>
</dbReference>
<dbReference type="GO" id="GO:0000287">
    <property type="term" value="F:magnesium ion binding"/>
    <property type="evidence" value="ECO:0007669"/>
    <property type="project" value="TreeGrafter"/>
</dbReference>
<protein>
    <recommendedName>
        <fullName evidence="11">Magnesium transporter CorA</fullName>
    </recommendedName>
</protein>
<keyword evidence="7 8" id="KW-0472">Membrane</keyword>
<evidence type="ECO:0000256" key="1">
    <source>
        <dbReference type="ARBA" id="ARBA00004651"/>
    </source>
</evidence>
<evidence type="ECO:0000256" key="6">
    <source>
        <dbReference type="ARBA" id="ARBA00022989"/>
    </source>
</evidence>
<dbReference type="PANTHER" id="PTHR46494">
    <property type="entry name" value="CORA FAMILY METAL ION TRANSPORTER (EUROFUNG)"/>
    <property type="match status" value="1"/>
</dbReference>
<keyword evidence="4" id="KW-1003">Cell membrane</keyword>
<feature type="transmembrane region" description="Helical" evidence="8">
    <location>
        <begin position="242"/>
        <end position="265"/>
    </location>
</feature>
<dbReference type="GO" id="GO:0050897">
    <property type="term" value="F:cobalt ion binding"/>
    <property type="evidence" value="ECO:0007669"/>
    <property type="project" value="TreeGrafter"/>
</dbReference>
<dbReference type="EMBL" id="PCUC01000055">
    <property type="protein sequence ID" value="PIQ07224.1"/>
    <property type="molecule type" value="Genomic_DNA"/>
</dbReference>
<evidence type="ECO:0000256" key="7">
    <source>
        <dbReference type="ARBA" id="ARBA00023136"/>
    </source>
</evidence>